<gene>
    <name evidence="3" type="ORF">EW146_g8275</name>
</gene>
<sequence>MTLTVLVSFSLLALVVSARPIVPNDGPNSAYVDPSDLQNAVQALFESRSKESAPDCLRCGEDELHVRLITAQEQHAYLSQLDIGDVKALVPLGENGVLSEEEKKLYEMLGGSETMDDVEGGSRPVALPNDAMFDASVSPVGGTEAELSVAGEDSVAEEESRILSTASPQVVVNSRPLIILAFSCTLALLMVICVGASLYAVQIVRSQIFTSRAAWDLLPRLEKQEKIRLPYSYSEKKEKLLGAPSGDTLLGLIDEKAGILVDFDDTSAPSSDEEFYDAPDTSSFRNTDFSSSVANPLLVPLPTSPCSSPLCKPVLMDELDSGTATSPQVDLGHQSAAAPRMLDFALAMQLRPGFGIGADPAWLVRFLMAIFGWVAVLVGGMGGTGQRQRQAIRA</sequence>
<proteinExistence type="predicted"/>
<accession>A0A4S4LFW0</accession>
<comment type="caution">
    <text evidence="3">The sequence shown here is derived from an EMBL/GenBank/DDBJ whole genome shotgun (WGS) entry which is preliminary data.</text>
</comment>
<feature type="transmembrane region" description="Helical" evidence="1">
    <location>
        <begin position="362"/>
        <end position="383"/>
    </location>
</feature>
<organism evidence="3 4">
    <name type="scientific">Bondarzewia mesenterica</name>
    <dbReference type="NCBI Taxonomy" id="1095465"/>
    <lineage>
        <taxon>Eukaryota</taxon>
        <taxon>Fungi</taxon>
        <taxon>Dikarya</taxon>
        <taxon>Basidiomycota</taxon>
        <taxon>Agaricomycotina</taxon>
        <taxon>Agaricomycetes</taxon>
        <taxon>Russulales</taxon>
        <taxon>Bondarzewiaceae</taxon>
        <taxon>Bondarzewia</taxon>
    </lineage>
</organism>
<keyword evidence="1" id="KW-1133">Transmembrane helix</keyword>
<evidence type="ECO:0000256" key="2">
    <source>
        <dbReference type="SAM" id="SignalP"/>
    </source>
</evidence>
<reference evidence="3 4" key="1">
    <citation type="submission" date="2019-02" db="EMBL/GenBank/DDBJ databases">
        <title>Genome sequencing of the rare red list fungi Bondarzewia mesenterica.</title>
        <authorList>
            <person name="Buettner E."/>
            <person name="Kellner H."/>
        </authorList>
    </citation>
    <scope>NUCLEOTIDE SEQUENCE [LARGE SCALE GENOMIC DNA]</scope>
    <source>
        <strain evidence="3 4">DSM 108281</strain>
    </source>
</reference>
<dbReference type="OrthoDB" id="2686083at2759"/>
<keyword evidence="1" id="KW-0472">Membrane</keyword>
<feature type="transmembrane region" description="Helical" evidence="1">
    <location>
        <begin position="177"/>
        <end position="201"/>
    </location>
</feature>
<feature type="signal peptide" evidence="2">
    <location>
        <begin position="1"/>
        <end position="18"/>
    </location>
</feature>
<evidence type="ECO:0000313" key="3">
    <source>
        <dbReference type="EMBL" id="THH10729.1"/>
    </source>
</evidence>
<keyword evidence="2" id="KW-0732">Signal</keyword>
<keyword evidence="4" id="KW-1185">Reference proteome</keyword>
<evidence type="ECO:0000256" key="1">
    <source>
        <dbReference type="SAM" id="Phobius"/>
    </source>
</evidence>
<keyword evidence="1" id="KW-0812">Transmembrane</keyword>
<evidence type="ECO:0000313" key="4">
    <source>
        <dbReference type="Proteomes" id="UP000310158"/>
    </source>
</evidence>
<feature type="chain" id="PRO_5020689886" evidence="2">
    <location>
        <begin position="19"/>
        <end position="394"/>
    </location>
</feature>
<dbReference type="EMBL" id="SGPL01000553">
    <property type="protein sequence ID" value="THH10729.1"/>
    <property type="molecule type" value="Genomic_DNA"/>
</dbReference>
<dbReference type="Proteomes" id="UP000310158">
    <property type="component" value="Unassembled WGS sequence"/>
</dbReference>
<name>A0A4S4LFW0_9AGAM</name>
<dbReference type="AlphaFoldDB" id="A0A4S4LFW0"/>
<protein>
    <submittedName>
        <fullName evidence="3">Uncharacterized protein</fullName>
    </submittedName>
</protein>